<sequence>MTASDAVGMPLLYLVEISEPGYFGQPWWKIASAGGPSQVTAALMELAVRTERDIQRGRSDGRCWYRYDVRWSDGAMLECFQGAIRSVLIPGELRCLALAIASASGADLRSVERPPY</sequence>
<proteinExistence type="predicted"/>
<evidence type="ECO:0000313" key="2">
    <source>
        <dbReference type="Proteomes" id="UP000702209"/>
    </source>
</evidence>
<dbReference type="RefSeq" id="WP_195130242.1">
    <property type="nucleotide sequence ID" value="NZ_JADLQX010000010.1"/>
</dbReference>
<accession>A0ABS0CQQ6</accession>
<keyword evidence="2" id="KW-1185">Reference proteome</keyword>
<evidence type="ECO:0000313" key="1">
    <source>
        <dbReference type="EMBL" id="MBF6298958.1"/>
    </source>
</evidence>
<protein>
    <submittedName>
        <fullName evidence="1">Uncharacterized protein</fullName>
    </submittedName>
</protein>
<name>A0ABS0CQQ6_9NOCA</name>
<dbReference type="Proteomes" id="UP000702209">
    <property type="component" value="Unassembled WGS sequence"/>
</dbReference>
<reference evidence="1 2" key="1">
    <citation type="submission" date="2020-10" db="EMBL/GenBank/DDBJ databases">
        <title>Identification of Nocardia species via Next-generation sequencing and recognition of intraspecies genetic diversity.</title>
        <authorList>
            <person name="Li P."/>
            <person name="Li P."/>
            <person name="Lu B."/>
        </authorList>
    </citation>
    <scope>NUCLEOTIDE SEQUENCE [LARGE SCALE GENOMIC DNA]</scope>
    <source>
        <strain evidence="1 2">BJ06-0157</strain>
    </source>
</reference>
<gene>
    <name evidence="1" type="ORF">IU459_15600</name>
</gene>
<organism evidence="1 2">
    <name type="scientific">Nocardia amamiensis</name>
    <dbReference type="NCBI Taxonomy" id="404578"/>
    <lineage>
        <taxon>Bacteria</taxon>
        <taxon>Bacillati</taxon>
        <taxon>Actinomycetota</taxon>
        <taxon>Actinomycetes</taxon>
        <taxon>Mycobacteriales</taxon>
        <taxon>Nocardiaceae</taxon>
        <taxon>Nocardia</taxon>
    </lineage>
</organism>
<dbReference type="EMBL" id="JADLQX010000010">
    <property type="protein sequence ID" value="MBF6298958.1"/>
    <property type="molecule type" value="Genomic_DNA"/>
</dbReference>
<comment type="caution">
    <text evidence="1">The sequence shown here is derived from an EMBL/GenBank/DDBJ whole genome shotgun (WGS) entry which is preliminary data.</text>
</comment>